<organism evidence="4 5">
    <name type="scientific">Neorhodopirellula lusitana</name>
    <dbReference type="NCBI Taxonomy" id="445327"/>
    <lineage>
        <taxon>Bacteria</taxon>
        <taxon>Pseudomonadati</taxon>
        <taxon>Planctomycetota</taxon>
        <taxon>Planctomycetia</taxon>
        <taxon>Pirellulales</taxon>
        <taxon>Pirellulaceae</taxon>
        <taxon>Neorhodopirellula</taxon>
    </lineage>
</organism>
<evidence type="ECO:0000256" key="2">
    <source>
        <dbReference type="SAM" id="Phobius"/>
    </source>
</evidence>
<reference evidence="4 5" key="1">
    <citation type="submission" date="2017-05" db="EMBL/GenBank/DDBJ databases">
        <authorList>
            <person name="Varghese N."/>
            <person name="Submissions S."/>
        </authorList>
    </citation>
    <scope>NUCLEOTIDE SEQUENCE [LARGE SCALE GENOMIC DNA]</scope>
    <source>
        <strain evidence="4 5">DSM 25457</strain>
    </source>
</reference>
<gene>
    <name evidence="4" type="ORF">SAMN06265222_101812</name>
</gene>
<evidence type="ECO:0000313" key="5">
    <source>
        <dbReference type="Proteomes" id="UP001158067"/>
    </source>
</evidence>
<dbReference type="PANTHER" id="PTHR30386">
    <property type="entry name" value="MEMBRANE FUSION SUBUNIT OF EMRAB-TOLC MULTIDRUG EFFLUX PUMP"/>
    <property type="match status" value="1"/>
</dbReference>
<dbReference type="PANTHER" id="PTHR30386:SF18">
    <property type="entry name" value="INNER MEMBRANE PROTEIN YIAV-RELATED"/>
    <property type="match status" value="1"/>
</dbReference>
<feature type="domain" description="Multidrug resistance protein MdtA-like barrel-sandwich hybrid" evidence="3">
    <location>
        <begin position="67"/>
        <end position="248"/>
    </location>
</feature>
<dbReference type="SUPFAM" id="SSF111369">
    <property type="entry name" value="HlyD-like secretion proteins"/>
    <property type="match status" value="2"/>
</dbReference>
<dbReference type="EMBL" id="FXUG01000001">
    <property type="protein sequence ID" value="SMP42617.1"/>
    <property type="molecule type" value="Genomic_DNA"/>
</dbReference>
<keyword evidence="5" id="KW-1185">Reference proteome</keyword>
<keyword evidence="2" id="KW-0812">Transmembrane</keyword>
<evidence type="ECO:0000259" key="3">
    <source>
        <dbReference type="Pfam" id="PF25917"/>
    </source>
</evidence>
<keyword evidence="2" id="KW-0472">Membrane</keyword>
<proteinExistence type="predicted"/>
<name>A0ABY1PUY1_9BACT</name>
<feature type="transmembrane region" description="Helical" evidence="2">
    <location>
        <begin position="29"/>
        <end position="51"/>
    </location>
</feature>
<comment type="caution">
    <text evidence="4">The sequence shown here is derived from an EMBL/GenBank/DDBJ whole genome shotgun (WGS) entry which is preliminary data.</text>
</comment>
<evidence type="ECO:0000313" key="4">
    <source>
        <dbReference type="EMBL" id="SMP42617.1"/>
    </source>
</evidence>
<feature type="compositionally biased region" description="Basic and acidic residues" evidence="1">
    <location>
        <begin position="140"/>
        <end position="156"/>
    </location>
</feature>
<evidence type="ECO:0000256" key="1">
    <source>
        <dbReference type="SAM" id="MobiDB-lite"/>
    </source>
</evidence>
<dbReference type="Gene3D" id="1.10.287.470">
    <property type="entry name" value="Helix hairpin bin"/>
    <property type="match status" value="1"/>
</dbReference>
<dbReference type="Gene3D" id="2.40.30.170">
    <property type="match status" value="1"/>
</dbReference>
<dbReference type="Proteomes" id="UP001158067">
    <property type="component" value="Unassembled WGS sequence"/>
</dbReference>
<feature type="region of interest" description="Disordered" evidence="1">
    <location>
        <begin position="140"/>
        <end position="163"/>
    </location>
</feature>
<protein>
    <submittedName>
        <fullName evidence="4">Multidrug resistance efflux pump</fullName>
    </submittedName>
</protein>
<dbReference type="RefSeq" id="WP_283430993.1">
    <property type="nucleotide sequence ID" value="NZ_CAWLDM010000001.1"/>
</dbReference>
<feature type="transmembrane region" description="Helical" evidence="2">
    <location>
        <begin position="6"/>
        <end position="22"/>
    </location>
</feature>
<accession>A0ABY1PUY1</accession>
<sequence length="375" mass="40571">MSWILGGVYCGVIWLVFAKLKLVRLSLPLAILLASVGPSLIVALLLCAQYLHPYTPTAIVLERIDPITPQLSRSGRVLEIMARPNEMIRKGDTLFTIDPVPYENAVRRGETGLEQATQNVDLANSSVALAEAVAQRAESDLEYAKNNRDRQQELRESGGASQDELERSITLFRQAVATMTQAEESLTQAKLSVDVAKTKVTEASVAVENAQYDLLQTTVLAPSDGYVTNLQLREGMMVGGGGTSAVMTFIREPDQENKGVVLATFAEKNFLRIKSGQYAEVALDGYPGQILTGRVLNVIDASGTGQLTASGTLPSTVISGQPTMFAVRIRLDDGETIRLPGGAQGIAAIYTENIQVAGIPIMFLIRANSWLNYLK</sequence>
<keyword evidence="2" id="KW-1133">Transmembrane helix</keyword>
<dbReference type="Pfam" id="PF25917">
    <property type="entry name" value="BSH_RND"/>
    <property type="match status" value="1"/>
</dbReference>
<dbReference type="InterPro" id="IPR050739">
    <property type="entry name" value="MFP"/>
</dbReference>
<dbReference type="InterPro" id="IPR058625">
    <property type="entry name" value="MdtA-like_BSH"/>
</dbReference>